<keyword evidence="2" id="KW-1185">Reference proteome</keyword>
<dbReference type="EMBL" id="CM042891">
    <property type="protein sequence ID" value="KAI4303631.1"/>
    <property type="molecule type" value="Genomic_DNA"/>
</dbReference>
<name>A0ACB9L2I3_9MYRT</name>
<gene>
    <name evidence="1" type="ORF">MLD38_039239</name>
</gene>
<reference evidence="2" key="1">
    <citation type="journal article" date="2023" name="Front. Plant Sci.">
        <title>Chromosomal-level genome assembly of Melastoma candidum provides insights into trichome evolution.</title>
        <authorList>
            <person name="Zhong Y."/>
            <person name="Wu W."/>
            <person name="Sun C."/>
            <person name="Zou P."/>
            <person name="Liu Y."/>
            <person name="Dai S."/>
            <person name="Zhou R."/>
        </authorList>
    </citation>
    <scope>NUCLEOTIDE SEQUENCE [LARGE SCALE GENOMIC DNA]</scope>
</reference>
<organism evidence="1 2">
    <name type="scientific">Melastoma candidum</name>
    <dbReference type="NCBI Taxonomy" id="119954"/>
    <lineage>
        <taxon>Eukaryota</taxon>
        <taxon>Viridiplantae</taxon>
        <taxon>Streptophyta</taxon>
        <taxon>Embryophyta</taxon>
        <taxon>Tracheophyta</taxon>
        <taxon>Spermatophyta</taxon>
        <taxon>Magnoliopsida</taxon>
        <taxon>eudicotyledons</taxon>
        <taxon>Gunneridae</taxon>
        <taxon>Pentapetalae</taxon>
        <taxon>rosids</taxon>
        <taxon>malvids</taxon>
        <taxon>Myrtales</taxon>
        <taxon>Melastomataceae</taxon>
        <taxon>Melastomatoideae</taxon>
        <taxon>Melastomateae</taxon>
        <taxon>Melastoma</taxon>
    </lineage>
</organism>
<proteinExistence type="predicted"/>
<accession>A0ACB9L2I3</accession>
<comment type="caution">
    <text evidence="1">The sequence shown here is derived from an EMBL/GenBank/DDBJ whole genome shotgun (WGS) entry which is preliminary data.</text>
</comment>
<sequence>MCLCLLEKQDAVRDREKMTTTTELHEVDGGDHSFKITKKHLQCLGSTEEAAEVKAVKSVAGFVKKIIHMQMATH</sequence>
<evidence type="ECO:0000313" key="2">
    <source>
        <dbReference type="Proteomes" id="UP001057402"/>
    </source>
</evidence>
<protein>
    <submittedName>
        <fullName evidence="1">Uncharacterized protein</fullName>
    </submittedName>
</protein>
<evidence type="ECO:0000313" key="1">
    <source>
        <dbReference type="EMBL" id="KAI4303631.1"/>
    </source>
</evidence>
<dbReference type="Proteomes" id="UP001057402">
    <property type="component" value="Chromosome 12"/>
</dbReference>